<dbReference type="InParanoid" id="J9D1H8"/>
<protein>
    <submittedName>
        <fullName evidence="1">Uncharacterized protein</fullName>
    </submittedName>
</protein>
<dbReference type="VEuPathDB" id="MicrosporidiaDB:EDEG_03771"/>
<accession>J9D1H8</accession>
<organism evidence="1 2">
    <name type="scientific">Edhazardia aedis (strain USNM 41457)</name>
    <name type="common">Microsporidian parasite</name>
    <dbReference type="NCBI Taxonomy" id="1003232"/>
    <lineage>
        <taxon>Eukaryota</taxon>
        <taxon>Fungi</taxon>
        <taxon>Fungi incertae sedis</taxon>
        <taxon>Microsporidia</taxon>
        <taxon>Edhazardia</taxon>
    </lineage>
</organism>
<dbReference type="Proteomes" id="UP000003163">
    <property type="component" value="Unassembled WGS sequence"/>
</dbReference>
<name>J9D1H8_EDHAE</name>
<evidence type="ECO:0000313" key="2">
    <source>
        <dbReference type="Proteomes" id="UP000003163"/>
    </source>
</evidence>
<proteinExistence type="predicted"/>
<reference evidence="2" key="2">
    <citation type="submission" date="2015-07" db="EMBL/GenBank/DDBJ databases">
        <title>Contrasting host-pathogen interactions and genome evolution in two generalist and specialist microsporidian pathogens of mosquitoes.</title>
        <authorList>
            <consortium name="The Broad Institute Genomics Platform"/>
            <consortium name="The Broad Institute Genome Sequencing Center for Infectious Disease"/>
            <person name="Cuomo C.A."/>
            <person name="Sanscrainte N.D."/>
            <person name="Goldberg J.M."/>
            <person name="Heiman D."/>
            <person name="Young S."/>
            <person name="Zeng Q."/>
            <person name="Becnel J.J."/>
            <person name="Birren B.W."/>
        </authorList>
    </citation>
    <scope>NUCLEOTIDE SEQUENCE [LARGE SCALE GENOMIC DNA]</scope>
    <source>
        <strain evidence="2">USNM 41457</strain>
    </source>
</reference>
<dbReference type="EMBL" id="AFBI03000121">
    <property type="protein sequence ID" value="EJW01691.1"/>
    <property type="molecule type" value="Genomic_DNA"/>
</dbReference>
<sequence length="214" mass="24968">NLELEEKCSPLKISSNSSKKLNTKIKPIQKRKPEKCCQSCISTSKNSLLKKEKINVVRPKLTTGFAVNSQRFKKKNPVISPHSEMMHKTCNKSSNDDSNKFFSKMTSNSNLRISEGENSSEQKNYKLKNYYFIFCSGEECTKGNYIFYKQILRNNIFCDFNDVNKPEKYNEEKCAFNIENKQLYSENSSIAQFTKDENKITFLFTQKCFFYSNM</sequence>
<feature type="non-terminal residue" evidence="1">
    <location>
        <position position="1"/>
    </location>
</feature>
<dbReference type="HOGENOM" id="CLU_1291680_0_0_1"/>
<dbReference type="AlphaFoldDB" id="J9D1H8"/>
<comment type="caution">
    <text evidence="1">The sequence shown here is derived from an EMBL/GenBank/DDBJ whole genome shotgun (WGS) entry which is preliminary data.</text>
</comment>
<gene>
    <name evidence="1" type="ORF">EDEG_03771</name>
</gene>
<reference evidence="1 2" key="1">
    <citation type="submission" date="2011-08" db="EMBL/GenBank/DDBJ databases">
        <authorList>
            <person name="Liu Z.J."/>
            <person name="Shi F.L."/>
            <person name="Lu J.Q."/>
            <person name="Li M."/>
            <person name="Wang Z.L."/>
        </authorList>
    </citation>
    <scope>NUCLEOTIDE SEQUENCE [LARGE SCALE GENOMIC DNA]</scope>
    <source>
        <strain evidence="1 2">USNM 41457</strain>
    </source>
</reference>
<keyword evidence="2" id="KW-1185">Reference proteome</keyword>
<evidence type="ECO:0000313" key="1">
    <source>
        <dbReference type="EMBL" id="EJW01691.1"/>
    </source>
</evidence>